<keyword evidence="1" id="KW-0732">Signal</keyword>
<name>A0A5B7IP66_PORTR</name>
<accession>A0A5B7IP66</accession>
<feature type="chain" id="PRO_5022683322" evidence="1">
    <location>
        <begin position="24"/>
        <end position="122"/>
    </location>
</feature>
<proteinExistence type="predicted"/>
<gene>
    <name evidence="2" type="ORF">E2C01_081195</name>
</gene>
<evidence type="ECO:0000256" key="1">
    <source>
        <dbReference type="SAM" id="SignalP"/>
    </source>
</evidence>
<evidence type="ECO:0000313" key="2">
    <source>
        <dbReference type="EMBL" id="MPC86370.1"/>
    </source>
</evidence>
<sequence length="122" mass="13584">MHYILLTLLCREVLNFIATSTASVDPPFPTPSPSHASAPNPLTTALPSLTPPSPSRPFHCTDAMITTASHYTSITPIPNYYYNTITSNNNTIINKASHYYYHYRYYNSSHISNNTTVTISTI</sequence>
<dbReference type="EMBL" id="VSRR010071248">
    <property type="protein sequence ID" value="MPC86370.1"/>
    <property type="molecule type" value="Genomic_DNA"/>
</dbReference>
<reference evidence="2 3" key="1">
    <citation type="submission" date="2019-05" db="EMBL/GenBank/DDBJ databases">
        <title>Another draft genome of Portunus trituberculatus and its Hox gene families provides insights of decapod evolution.</title>
        <authorList>
            <person name="Jeong J.-H."/>
            <person name="Song I."/>
            <person name="Kim S."/>
            <person name="Choi T."/>
            <person name="Kim D."/>
            <person name="Ryu S."/>
            <person name="Kim W."/>
        </authorList>
    </citation>
    <scope>NUCLEOTIDE SEQUENCE [LARGE SCALE GENOMIC DNA]</scope>
    <source>
        <tissue evidence="2">Muscle</tissue>
    </source>
</reference>
<protein>
    <submittedName>
        <fullName evidence="2">Uncharacterized protein</fullName>
    </submittedName>
</protein>
<evidence type="ECO:0000313" key="3">
    <source>
        <dbReference type="Proteomes" id="UP000324222"/>
    </source>
</evidence>
<comment type="caution">
    <text evidence="2">The sequence shown here is derived from an EMBL/GenBank/DDBJ whole genome shotgun (WGS) entry which is preliminary data.</text>
</comment>
<keyword evidence="3" id="KW-1185">Reference proteome</keyword>
<feature type="signal peptide" evidence="1">
    <location>
        <begin position="1"/>
        <end position="23"/>
    </location>
</feature>
<organism evidence="2 3">
    <name type="scientific">Portunus trituberculatus</name>
    <name type="common">Swimming crab</name>
    <name type="synonym">Neptunus trituberculatus</name>
    <dbReference type="NCBI Taxonomy" id="210409"/>
    <lineage>
        <taxon>Eukaryota</taxon>
        <taxon>Metazoa</taxon>
        <taxon>Ecdysozoa</taxon>
        <taxon>Arthropoda</taxon>
        <taxon>Crustacea</taxon>
        <taxon>Multicrustacea</taxon>
        <taxon>Malacostraca</taxon>
        <taxon>Eumalacostraca</taxon>
        <taxon>Eucarida</taxon>
        <taxon>Decapoda</taxon>
        <taxon>Pleocyemata</taxon>
        <taxon>Brachyura</taxon>
        <taxon>Eubrachyura</taxon>
        <taxon>Portunoidea</taxon>
        <taxon>Portunidae</taxon>
        <taxon>Portuninae</taxon>
        <taxon>Portunus</taxon>
    </lineage>
</organism>
<dbReference type="AlphaFoldDB" id="A0A5B7IP66"/>
<dbReference type="Proteomes" id="UP000324222">
    <property type="component" value="Unassembled WGS sequence"/>
</dbReference>